<name>A0A0B0N2V9_GOSAR</name>
<sequence length="34" mass="4078">MSAYFHYRSRITKSEPRSGEGQANRLNRIVEYFL</sequence>
<keyword evidence="2" id="KW-1185">Reference proteome</keyword>
<proteinExistence type="predicted"/>
<organism evidence="1 2">
    <name type="scientific">Gossypium arboreum</name>
    <name type="common">Tree cotton</name>
    <name type="synonym">Gossypium nanking</name>
    <dbReference type="NCBI Taxonomy" id="29729"/>
    <lineage>
        <taxon>Eukaryota</taxon>
        <taxon>Viridiplantae</taxon>
        <taxon>Streptophyta</taxon>
        <taxon>Embryophyta</taxon>
        <taxon>Tracheophyta</taxon>
        <taxon>Spermatophyta</taxon>
        <taxon>Magnoliopsida</taxon>
        <taxon>eudicotyledons</taxon>
        <taxon>Gunneridae</taxon>
        <taxon>Pentapetalae</taxon>
        <taxon>rosids</taxon>
        <taxon>malvids</taxon>
        <taxon>Malvales</taxon>
        <taxon>Malvaceae</taxon>
        <taxon>Malvoideae</taxon>
        <taxon>Gossypium</taxon>
    </lineage>
</organism>
<gene>
    <name evidence="1" type="ORF">F383_35598</name>
</gene>
<dbReference type="EMBL" id="JRRC01507030">
    <property type="protein sequence ID" value="KHG08718.1"/>
    <property type="molecule type" value="Genomic_DNA"/>
</dbReference>
<reference evidence="2" key="1">
    <citation type="submission" date="2014-09" db="EMBL/GenBank/DDBJ databases">
        <authorList>
            <person name="Mudge J."/>
            <person name="Ramaraj T."/>
            <person name="Lindquist I.E."/>
            <person name="Bharti A.K."/>
            <person name="Sundararajan A."/>
            <person name="Cameron C.T."/>
            <person name="Woodward J.E."/>
            <person name="May G.D."/>
            <person name="Brubaker C."/>
            <person name="Broadhvest J."/>
            <person name="Wilkins T.A."/>
        </authorList>
    </citation>
    <scope>NUCLEOTIDE SEQUENCE</scope>
    <source>
        <strain evidence="2">cv. AKA8401</strain>
    </source>
</reference>
<comment type="caution">
    <text evidence="1">The sequence shown here is derived from an EMBL/GenBank/DDBJ whole genome shotgun (WGS) entry which is preliminary data.</text>
</comment>
<protein>
    <submittedName>
        <fullName evidence="1">Uncharacterized protein</fullName>
    </submittedName>
</protein>
<evidence type="ECO:0000313" key="1">
    <source>
        <dbReference type="EMBL" id="KHG08718.1"/>
    </source>
</evidence>
<dbReference type="Proteomes" id="UP000032142">
    <property type="component" value="Unassembled WGS sequence"/>
</dbReference>
<evidence type="ECO:0000313" key="2">
    <source>
        <dbReference type="Proteomes" id="UP000032142"/>
    </source>
</evidence>
<accession>A0A0B0N2V9</accession>
<dbReference type="AlphaFoldDB" id="A0A0B0N2V9"/>